<dbReference type="CDD" id="cd00198">
    <property type="entry name" value="vWFA"/>
    <property type="match status" value="1"/>
</dbReference>
<reference evidence="1 2" key="1">
    <citation type="journal article" date="2019" name="Int. J. Syst. Evol. Microbiol.">
        <title>The Global Catalogue of Microorganisms (GCM) 10K type strain sequencing project: providing services to taxonomists for standard genome sequencing and annotation.</title>
        <authorList>
            <consortium name="The Broad Institute Genomics Platform"/>
            <consortium name="The Broad Institute Genome Sequencing Center for Infectious Disease"/>
            <person name="Wu L."/>
            <person name="Ma J."/>
        </authorList>
    </citation>
    <scope>NUCLEOTIDE SEQUENCE [LARGE SCALE GENOMIC DNA]</scope>
    <source>
        <strain evidence="1 2">JCM 19585</strain>
    </source>
</reference>
<accession>A0A830FAW6</accession>
<protein>
    <submittedName>
        <fullName evidence="1">VWA domain-containing protein</fullName>
    </submittedName>
</protein>
<organism evidence="1 2">
    <name type="scientific">Halarchaeum grantii</name>
    <dbReference type="NCBI Taxonomy" id="1193105"/>
    <lineage>
        <taxon>Archaea</taxon>
        <taxon>Methanobacteriati</taxon>
        <taxon>Methanobacteriota</taxon>
        <taxon>Stenosarchaea group</taxon>
        <taxon>Halobacteria</taxon>
        <taxon>Halobacteriales</taxon>
        <taxon>Halobacteriaceae</taxon>
    </lineage>
</organism>
<gene>
    <name evidence="1" type="ORF">GCM10009037_10090</name>
</gene>
<sequence>MIADHVRAELVRLVADLRDAGVAVPADGALAAADALAALDDPEKAGVRTALRATLCTRPADVEALDARFETFWARLRGADAAYGDDDTATLGTSAEGAADAPGQTVSDVDASVGGAPGDGLAGGVGTGDGANAGDQYSADGASERVSLDGIGEVDVSRAVAALTDAVASLPGRRWTGGDGRPDVRRALRANASRGGVPLSLPERERERSAARGVVLVDVSGSVIDALDRDALLAFCREVRARWRRTPVFFFDTALRDVSAAFDADSPEAAGRALEAGGVEWGGGTRIGDALATLHDERSAAVGRRDTVVVVSDGVERGDTSRLRDELAWLSGRARCVLWLNPLAADPQWRPVAPGIRAALDYVDGCYAFADADDLAALADDLARHGPTLRAVADARRQSF</sequence>
<proteinExistence type="predicted"/>
<evidence type="ECO:0000313" key="2">
    <source>
        <dbReference type="Proteomes" id="UP000628840"/>
    </source>
</evidence>
<dbReference type="RefSeq" id="WP_188879888.1">
    <property type="nucleotide sequence ID" value="NZ_BMPF01000001.1"/>
</dbReference>
<evidence type="ECO:0000313" key="1">
    <source>
        <dbReference type="EMBL" id="GGL28407.1"/>
    </source>
</evidence>
<name>A0A830FAW6_9EURY</name>
<dbReference type="AlphaFoldDB" id="A0A830FAW6"/>
<comment type="caution">
    <text evidence="1">The sequence shown here is derived from an EMBL/GenBank/DDBJ whole genome shotgun (WGS) entry which is preliminary data.</text>
</comment>
<dbReference type="Proteomes" id="UP000628840">
    <property type="component" value="Unassembled WGS sequence"/>
</dbReference>
<dbReference type="Pfam" id="PF05762">
    <property type="entry name" value="VWA_CoxE"/>
    <property type="match status" value="1"/>
</dbReference>
<dbReference type="InterPro" id="IPR036465">
    <property type="entry name" value="vWFA_dom_sf"/>
</dbReference>
<dbReference type="OrthoDB" id="205257at2157"/>
<dbReference type="SUPFAM" id="SSF53300">
    <property type="entry name" value="vWA-like"/>
    <property type="match status" value="1"/>
</dbReference>
<dbReference type="EMBL" id="BMPF01000001">
    <property type="protein sequence ID" value="GGL28407.1"/>
    <property type="molecule type" value="Genomic_DNA"/>
</dbReference>
<dbReference type="PANTHER" id="PTHR39338">
    <property type="entry name" value="BLL5662 PROTEIN-RELATED"/>
    <property type="match status" value="1"/>
</dbReference>
<dbReference type="Gene3D" id="3.40.50.410">
    <property type="entry name" value="von Willebrand factor, type A domain"/>
    <property type="match status" value="1"/>
</dbReference>
<keyword evidence="2" id="KW-1185">Reference proteome</keyword>
<dbReference type="InterPro" id="IPR008912">
    <property type="entry name" value="Uncharacterised_CoxE"/>
</dbReference>
<dbReference type="PANTHER" id="PTHR39338:SF6">
    <property type="entry name" value="BLL5662 PROTEIN"/>
    <property type="match status" value="1"/>
</dbReference>